<proteinExistence type="predicted"/>
<evidence type="ECO:0000313" key="2">
    <source>
        <dbReference type="EMBL" id="SHO49218.1"/>
    </source>
</evidence>
<dbReference type="OrthoDB" id="2023344at2"/>
<sequence>MKRVFKKLLTCAVILTAVFSLLQIRAMASPKVYSTTIYLDKPHNYEVFDLDMPKDGKIKINAKIRDTGTIPGILTVSIQKNYKEGSPKVKEITGITAATPVTDLEVELSKGEYCISYKLSNATGDLTDTEIFLSCTAEILSTSVTNISELKVNSINSFDQITDKGYEELKFGDGKNDNNIVIPFTVKNGGGLYISMAPGKERFEDIIGAVYKDKECTKAVGKSFRLESVVEPESFLRNLPDSGTYYVKFTLDNIDYEPAGETKFLVKLYEINGADRAITFGKPTLAYQDKAGKKINYKITVKTTGYLVVDVNPADTSTGGKASFRLLDKNKKAITKSSTVYNAQEDDSTEYGPVEKYYTVPAGTYYIQVTASDSIYELVGSLEKCKTNAGPSKAKAKSLKVMKTFANGYFTTADSTAEVDWYKFTANSNQFIQVYMRYVLDGKFDYEVLNSKGKVLYKLSKGFTSKEGAYQVAYSNYFDKGTYYIKIYKSGTASSVSYTLQLLDYEYLKN</sequence>
<evidence type="ECO:0000256" key="1">
    <source>
        <dbReference type="SAM" id="SignalP"/>
    </source>
</evidence>
<dbReference type="AlphaFoldDB" id="A0A1M7Y9L3"/>
<evidence type="ECO:0000313" key="3">
    <source>
        <dbReference type="Proteomes" id="UP000184612"/>
    </source>
</evidence>
<protein>
    <recommendedName>
        <fullName evidence="4">Pre-peptidase C-terminal domain-containing protein</fullName>
    </recommendedName>
</protein>
<keyword evidence="3" id="KW-1185">Reference proteome</keyword>
<reference evidence="2 3" key="1">
    <citation type="submission" date="2016-12" db="EMBL/GenBank/DDBJ databases">
        <authorList>
            <person name="Song W.-J."/>
            <person name="Kurnit D.M."/>
        </authorList>
    </citation>
    <scope>NUCLEOTIDE SEQUENCE [LARGE SCALE GENOMIC DNA]</scope>
    <source>
        <strain evidence="2 3">DSM 12503</strain>
    </source>
</reference>
<evidence type="ECO:0008006" key="4">
    <source>
        <dbReference type="Google" id="ProtNLM"/>
    </source>
</evidence>
<dbReference type="EMBL" id="FRFD01000006">
    <property type="protein sequence ID" value="SHO49218.1"/>
    <property type="molecule type" value="Genomic_DNA"/>
</dbReference>
<dbReference type="Gene3D" id="2.60.120.380">
    <property type="match status" value="2"/>
</dbReference>
<feature type="chain" id="PRO_5012364909" description="Pre-peptidase C-terminal domain-containing protein" evidence="1">
    <location>
        <begin position="29"/>
        <end position="510"/>
    </location>
</feature>
<feature type="signal peptide" evidence="1">
    <location>
        <begin position="1"/>
        <end position="28"/>
    </location>
</feature>
<keyword evidence="1" id="KW-0732">Signal</keyword>
<gene>
    <name evidence="2" type="ORF">SAMN02745217_02204</name>
</gene>
<dbReference type="RefSeq" id="WP_073588902.1">
    <property type="nucleotide sequence ID" value="NZ_FRFD01000006.1"/>
</dbReference>
<accession>A0A1M7Y9L3</accession>
<dbReference type="STRING" id="1121345.SAMN02745217_02204"/>
<name>A0A1M7Y9L3_9FIRM</name>
<dbReference type="Proteomes" id="UP000184612">
    <property type="component" value="Unassembled WGS sequence"/>
</dbReference>
<organism evidence="2 3">
    <name type="scientific">Anaerocolumna xylanovorans DSM 12503</name>
    <dbReference type="NCBI Taxonomy" id="1121345"/>
    <lineage>
        <taxon>Bacteria</taxon>
        <taxon>Bacillati</taxon>
        <taxon>Bacillota</taxon>
        <taxon>Clostridia</taxon>
        <taxon>Lachnospirales</taxon>
        <taxon>Lachnospiraceae</taxon>
        <taxon>Anaerocolumna</taxon>
    </lineage>
</organism>